<reference evidence="5" key="1">
    <citation type="submission" date="2021-04" db="EMBL/GenBank/DDBJ databases">
        <title>Sinoanaerobacter chloroacetimidivorans sp. nov., an obligate anaerobic bacterium isolated from anaerobic sludge.</title>
        <authorList>
            <person name="Bao Y."/>
        </authorList>
    </citation>
    <scope>NUCLEOTIDE SEQUENCE</scope>
    <source>
        <strain evidence="5">BAD-6</strain>
    </source>
</reference>
<dbReference type="Gene3D" id="3.30.70.20">
    <property type="match status" value="1"/>
</dbReference>
<gene>
    <name evidence="5" type="ORF">KCX82_08000</name>
</gene>
<dbReference type="Proteomes" id="UP000675664">
    <property type="component" value="Unassembled WGS sequence"/>
</dbReference>
<keyword evidence="1" id="KW-0479">Metal-binding</keyword>
<keyword evidence="2" id="KW-0408">Iron</keyword>
<organism evidence="5 6">
    <name type="scientific">Sinanaerobacter chloroacetimidivorans</name>
    <dbReference type="NCBI Taxonomy" id="2818044"/>
    <lineage>
        <taxon>Bacteria</taxon>
        <taxon>Bacillati</taxon>
        <taxon>Bacillota</taxon>
        <taxon>Clostridia</taxon>
        <taxon>Peptostreptococcales</taxon>
        <taxon>Anaerovoracaceae</taxon>
        <taxon>Sinanaerobacter</taxon>
    </lineage>
</organism>
<evidence type="ECO:0000313" key="5">
    <source>
        <dbReference type="EMBL" id="MBR0597811.1"/>
    </source>
</evidence>
<dbReference type="PROSITE" id="PS51379">
    <property type="entry name" value="4FE4S_FER_2"/>
    <property type="match status" value="2"/>
</dbReference>
<dbReference type="InterPro" id="IPR017896">
    <property type="entry name" value="4Fe4S_Fe-S-bd"/>
</dbReference>
<evidence type="ECO:0000259" key="4">
    <source>
        <dbReference type="PROSITE" id="PS51379"/>
    </source>
</evidence>
<dbReference type="SUPFAM" id="SSF54862">
    <property type="entry name" value="4Fe-4S ferredoxins"/>
    <property type="match status" value="1"/>
</dbReference>
<evidence type="ECO:0000256" key="3">
    <source>
        <dbReference type="ARBA" id="ARBA00023014"/>
    </source>
</evidence>
<protein>
    <submittedName>
        <fullName evidence="5">4Fe-4S binding protein</fullName>
    </submittedName>
</protein>
<dbReference type="EMBL" id="JAGSND010000004">
    <property type="protein sequence ID" value="MBR0597811.1"/>
    <property type="molecule type" value="Genomic_DNA"/>
</dbReference>
<dbReference type="GO" id="GO:0046872">
    <property type="term" value="F:metal ion binding"/>
    <property type="evidence" value="ECO:0007669"/>
    <property type="project" value="UniProtKB-KW"/>
</dbReference>
<feature type="domain" description="4Fe-4S ferredoxin-type" evidence="4">
    <location>
        <begin position="3"/>
        <end position="32"/>
    </location>
</feature>
<feature type="domain" description="4Fe-4S ferredoxin-type" evidence="4">
    <location>
        <begin position="41"/>
        <end position="70"/>
    </location>
</feature>
<evidence type="ECO:0000256" key="1">
    <source>
        <dbReference type="ARBA" id="ARBA00022723"/>
    </source>
</evidence>
<evidence type="ECO:0000256" key="2">
    <source>
        <dbReference type="ARBA" id="ARBA00023004"/>
    </source>
</evidence>
<evidence type="ECO:0000313" key="6">
    <source>
        <dbReference type="Proteomes" id="UP000675664"/>
    </source>
</evidence>
<accession>A0A8J7W2A6</accession>
<dbReference type="RefSeq" id="WP_227017940.1">
    <property type="nucleotide sequence ID" value="NZ_JAGSND010000004.1"/>
</dbReference>
<reference evidence="5" key="2">
    <citation type="submission" date="2021-04" db="EMBL/GenBank/DDBJ databases">
        <authorList>
            <person name="Liu J."/>
        </authorList>
    </citation>
    <scope>NUCLEOTIDE SEQUENCE</scope>
    <source>
        <strain evidence="5">BAD-6</strain>
    </source>
</reference>
<keyword evidence="6" id="KW-1185">Reference proteome</keyword>
<proteinExistence type="predicted"/>
<dbReference type="Pfam" id="PF12838">
    <property type="entry name" value="Fer4_7"/>
    <property type="match status" value="1"/>
</dbReference>
<dbReference type="AlphaFoldDB" id="A0A8J7W2A6"/>
<dbReference type="GO" id="GO:0051536">
    <property type="term" value="F:iron-sulfur cluster binding"/>
    <property type="evidence" value="ECO:0007669"/>
    <property type="project" value="UniProtKB-KW"/>
</dbReference>
<dbReference type="PROSITE" id="PS00198">
    <property type="entry name" value="4FE4S_FER_1"/>
    <property type="match status" value="1"/>
</dbReference>
<name>A0A8J7W2A6_9FIRM</name>
<sequence length="72" mass="7901">MKFNVTFDTEGCKGCELCMSWCKKGLISIDKSCLNKAGVHPAMIINKDECVGCLNCALMCPDAIITIEKIEQ</sequence>
<keyword evidence="3" id="KW-0411">Iron-sulfur</keyword>
<dbReference type="InterPro" id="IPR017900">
    <property type="entry name" value="4Fe4S_Fe_S_CS"/>
</dbReference>
<comment type="caution">
    <text evidence="5">The sequence shown here is derived from an EMBL/GenBank/DDBJ whole genome shotgun (WGS) entry which is preliminary data.</text>
</comment>